<evidence type="ECO:0000259" key="1">
    <source>
        <dbReference type="Pfam" id="PF06742"/>
    </source>
</evidence>
<dbReference type="InterPro" id="IPR010679">
    <property type="entry name" value="DUF1254"/>
</dbReference>
<evidence type="ECO:0000313" key="4">
    <source>
        <dbReference type="Proteomes" id="UP000606194"/>
    </source>
</evidence>
<dbReference type="PANTHER" id="PTHR36509">
    <property type="entry name" value="BLL3101 PROTEIN"/>
    <property type="match status" value="1"/>
</dbReference>
<organism evidence="3 4">
    <name type="scientific">Streptomyces humidus</name>
    <dbReference type="NCBI Taxonomy" id="52259"/>
    <lineage>
        <taxon>Bacteria</taxon>
        <taxon>Bacillati</taxon>
        <taxon>Actinomycetota</taxon>
        <taxon>Actinomycetes</taxon>
        <taxon>Kitasatosporales</taxon>
        <taxon>Streptomycetaceae</taxon>
        <taxon>Streptomyces</taxon>
    </lineage>
</organism>
<feature type="domain" description="DUF1214" evidence="1">
    <location>
        <begin position="387"/>
        <end position="495"/>
    </location>
</feature>
<evidence type="ECO:0000313" key="3">
    <source>
        <dbReference type="EMBL" id="GGR89408.1"/>
    </source>
</evidence>
<dbReference type="SUPFAM" id="SSF160935">
    <property type="entry name" value="VPA0735-like"/>
    <property type="match status" value="1"/>
</dbReference>
<gene>
    <name evidence="3" type="ORF">GCM10010269_30640</name>
</gene>
<dbReference type="Pfam" id="PF06742">
    <property type="entry name" value="DUF1214"/>
    <property type="match status" value="1"/>
</dbReference>
<protein>
    <recommendedName>
        <fullName evidence="5">DUF1254 domain-containing protein</fullName>
    </recommendedName>
</protein>
<dbReference type="Gene3D" id="2.60.40.1610">
    <property type="entry name" value="Domain of unknown function DUF1254"/>
    <property type="match status" value="1"/>
</dbReference>
<evidence type="ECO:0000259" key="2">
    <source>
        <dbReference type="Pfam" id="PF06863"/>
    </source>
</evidence>
<dbReference type="Pfam" id="PF06863">
    <property type="entry name" value="DUF1254"/>
    <property type="match status" value="1"/>
</dbReference>
<comment type="caution">
    <text evidence="3">The sequence shown here is derived from an EMBL/GenBank/DDBJ whole genome shotgun (WGS) entry which is preliminary data.</text>
</comment>
<dbReference type="PANTHER" id="PTHR36509:SF2">
    <property type="entry name" value="BLL3101 PROTEIN"/>
    <property type="match status" value="1"/>
</dbReference>
<dbReference type="Proteomes" id="UP000606194">
    <property type="component" value="Unassembled WGS sequence"/>
</dbReference>
<dbReference type="RefSeq" id="WP_190149801.1">
    <property type="nucleotide sequence ID" value="NZ_BMTL01000011.1"/>
</dbReference>
<dbReference type="InterPro" id="IPR037050">
    <property type="entry name" value="DUF1254_sf"/>
</dbReference>
<evidence type="ECO:0008006" key="5">
    <source>
        <dbReference type="Google" id="ProtNLM"/>
    </source>
</evidence>
<dbReference type="InterPro" id="IPR037049">
    <property type="entry name" value="DUF1214_C_sf"/>
</dbReference>
<accession>A0A918FVG5</accession>
<sequence>MMASSANSNHPGRRLRQDLAAAAAGLGQAAASTGKATAAAVRHPGDTIDRARKMTRALPVAWQSAKPVLTGRVDDWRREYAYTLGEQAFVYGFPYIYNAELRHRWVTQKPESETTPYAAVNHFWHGTRLWDASDAEGVSPNNDTLYSWAWVDLSTEPVILSHPEMGDRYFTFELVSFTSDNYDYVGMRATGSQAGDFALIGPGWSGDLPEGVRRTATAPTPWVLVVGRTLVEGEEDLPAVHAIQQQYRLTPLHLFGKEGVTLPERRDVPVPVDPAEDPLGPWKTLNAMLAENPLPPHHEVLLRQFAEIGIGPGLDVEAQPEPVKEGLIRAAATAMPMLEQQLFSGQWAELINGWRYPAGEVGHYGDDFLRRAAEQSLVGIAVNDPEEAVYLVAFTDGDGETLTTGRYQLRFDAGTLPPVDAFWSLTAYDEDRNLIPNPIDRYSVGDRTQGLVRDDDGGLTLYLRPDSPGPERESNWLPTPQQGIWYVALRMYLPRPEVIDARWHCPPINRVG</sequence>
<feature type="domain" description="DUF1254" evidence="2">
    <location>
        <begin position="120"/>
        <end position="251"/>
    </location>
</feature>
<keyword evidence="4" id="KW-1185">Reference proteome</keyword>
<reference evidence="3" key="2">
    <citation type="submission" date="2020-09" db="EMBL/GenBank/DDBJ databases">
        <authorList>
            <person name="Sun Q."/>
            <person name="Ohkuma M."/>
        </authorList>
    </citation>
    <scope>NUCLEOTIDE SEQUENCE</scope>
    <source>
        <strain evidence="3">JCM 4386</strain>
    </source>
</reference>
<proteinExistence type="predicted"/>
<dbReference type="EMBL" id="BMTL01000011">
    <property type="protein sequence ID" value="GGR89408.1"/>
    <property type="molecule type" value="Genomic_DNA"/>
</dbReference>
<dbReference type="InterPro" id="IPR010621">
    <property type="entry name" value="DUF1214"/>
</dbReference>
<dbReference type="Gene3D" id="2.60.120.600">
    <property type="entry name" value="Domain of unknown function DUF1214, C-terminal domain"/>
    <property type="match status" value="1"/>
</dbReference>
<reference evidence="3" key="1">
    <citation type="journal article" date="2014" name="Int. J. Syst. Evol. Microbiol.">
        <title>Complete genome sequence of Corynebacterium casei LMG S-19264T (=DSM 44701T), isolated from a smear-ripened cheese.</title>
        <authorList>
            <consortium name="US DOE Joint Genome Institute (JGI-PGF)"/>
            <person name="Walter F."/>
            <person name="Albersmeier A."/>
            <person name="Kalinowski J."/>
            <person name="Ruckert C."/>
        </authorList>
    </citation>
    <scope>NUCLEOTIDE SEQUENCE</scope>
    <source>
        <strain evidence="3">JCM 4386</strain>
    </source>
</reference>
<dbReference type="AlphaFoldDB" id="A0A918FVG5"/>
<name>A0A918FVG5_9ACTN</name>